<sequence length="353" mass="37712">MDSSDVEEGSPAVVPGRNRRRMQSVRMVDVARLADVSPSTVSLYLRRPSSVAPHTGSTIERAIKELGYVPNMVAGGLAAAGSRVVSIIVPSLRNAFFAETVSAMEALLARQGFHILIGHTEYSLEREEELVRAALSWAPAAIVLTGLNHADTTRTMLAANRTPVVEMWETGDASIDINVGFSHAEVGGMAARHLISRGRTRLAFLGARLEEDTRAAQRCEGFRSACVEAGIEPQVVRHSAPASTEAGGILLARALAQGAYDGFACSNDTVALGVVFEAQRRGIRIPRTFSLIGFGDLEFGSFCDPSLTTIRPSADLIAKNVTELVLARINGEPDIEKGYRVEVGASIIVRGSS</sequence>
<dbReference type="CDD" id="cd01392">
    <property type="entry name" value="HTH_LacI"/>
    <property type="match status" value="1"/>
</dbReference>
<evidence type="ECO:0000256" key="1">
    <source>
        <dbReference type="ARBA" id="ARBA00023015"/>
    </source>
</evidence>
<comment type="caution">
    <text evidence="5">The sequence shown here is derived from an EMBL/GenBank/DDBJ whole genome shotgun (WGS) entry which is preliminary data.</text>
</comment>
<gene>
    <name evidence="5" type="ORF">FJU11_09445</name>
</gene>
<keyword evidence="6" id="KW-1185">Reference proteome</keyword>
<evidence type="ECO:0000256" key="3">
    <source>
        <dbReference type="ARBA" id="ARBA00023163"/>
    </source>
</evidence>
<dbReference type="OrthoDB" id="7170131at2"/>
<evidence type="ECO:0000256" key="2">
    <source>
        <dbReference type="ARBA" id="ARBA00023125"/>
    </source>
</evidence>
<evidence type="ECO:0000313" key="5">
    <source>
        <dbReference type="EMBL" id="TPW28366.1"/>
    </source>
</evidence>
<evidence type="ECO:0000259" key="4">
    <source>
        <dbReference type="PROSITE" id="PS50932"/>
    </source>
</evidence>
<feature type="domain" description="HTH lacI-type" evidence="4">
    <location>
        <begin position="25"/>
        <end position="79"/>
    </location>
</feature>
<dbReference type="Gene3D" id="1.10.260.40">
    <property type="entry name" value="lambda repressor-like DNA-binding domains"/>
    <property type="match status" value="1"/>
</dbReference>
<dbReference type="SMART" id="SM00354">
    <property type="entry name" value="HTH_LACI"/>
    <property type="match status" value="1"/>
</dbReference>
<dbReference type="RefSeq" id="WP_141166797.1">
    <property type="nucleotide sequence ID" value="NZ_VHLH01000015.1"/>
</dbReference>
<evidence type="ECO:0000313" key="6">
    <source>
        <dbReference type="Proteomes" id="UP000320314"/>
    </source>
</evidence>
<dbReference type="GO" id="GO:0000976">
    <property type="term" value="F:transcription cis-regulatory region binding"/>
    <property type="evidence" value="ECO:0007669"/>
    <property type="project" value="TreeGrafter"/>
</dbReference>
<dbReference type="PANTHER" id="PTHR30146">
    <property type="entry name" value="LACI-RELATED TRANSCRIPTIONAL REPRESSOR"/>
    <property type="match status" value="1"/>
</dbReference>
<reference evidence="5 6" key="1">
    <citation type="submission" date="2019-06" db="EMBL/GenBank/DDBJ databases">
        <authorList>
            <person name="Li M."/>
        </authorList>
    </citation>
    <scope>NUCLEOTIDE SEQUENCE [LARGE SCALE GENOMIC DNA]</scope>
    <source>
        <strain evidence="5 6">BGMRC6574</strain>
    </source>
</reference>
<dbReference type="InterPro" id="IPR046335">
    <property type="entry name" value="LacI/GalR-like_sensor"/>
</dbReference>
<dbReference type="GO" id="GO:0003700">
    <property type="term" value="F:DNA-binding transcription factor activity"/>
    <property type="evidence" value="ECO:0007669"/>
    <property type="project" value="TreeGrafter"/>
</dbReference>
<keyword evidence="2 5" id="KW-0238">DNA-binding</keyword>
<proteinExistence type="predicted"/>
<dbReference type="SUPFAM" id="SSF47413">
    <property type="entry name" value="lambda repressor-like DNA-binding domains"/>
    <property type="match status" value="1"/>
</dbReference>
<organism evidence="5 6">
    <name type="scientific">Pararhizobium mangrovi</name>
    <dbReference type="NCBI Taxonomy" id="2590452"/>
    <lineage>
        <taxon>Bacteria</taxon>
        <taxon>Pseudomonadati</taxon>
        <taxon>Pseudomonadota</taxon>
        <taxon>Alphaproteobacteria</taxon>
        <taxon>Hyphomicrobiales</taxon>
        <taxon>Rhizobiaceae</taxon>
        <taxon>Rhizobium/Agrobacterium group</taxon>
        <taxon>Pararhizobium</taxon>
    </lineage>
</organism>
<dbReference type="InterPro" id="IPR028082">
    <property type="entry name" value="Peripla_BP_I"/>
</dbReference>
<dbReference type="EMBL" id="VHLH01000015">
    <property type="protein sequence ID" value="TPW28366.1"/>
    <property type="molecule type" value="Genomic_DNA"/>
</dbReference>
<protein>
    <submittedName>
        <fullName evidence="5">LacI family DNA-binding transcriptional regulator</fullName>
    </submittedName>
</protein>
<name>A0A506U4U0_9HYPH</name>
<dbReference type="PANTHER" id="PTHR30146:SF33">
    <property type="entry name" value="TRANSCRIPTIONAL REGULATOR"/>
    <property type="match status" value="1"/>
</dbReference>
<dbReference type="CDD" id="cd01575">
    <property type="entry name" value="PBP1_GntR"/>
    <property type="match status" value="1"/>
</dbReference>
<dbReference type="InterPro" id="IPR000843">
    <property type="entry name" value="HTH_LacI"/>
</dbReference>
<dbReference type="Gene3D" id="3.40.50.2300">
    <property type="match status" value="2"/>
</dbReference>
<accession>A0A506U4U0</accession>
<dbReference type="PROSITE" id="PS50932">
    <property type="entry name" value="HTH_LACI_2"/>
    <property type="match status" value="1"/>
</dbReference>
<dbReference type="AlphaFoldDB" id="A0A506U4U0"/>
<dbReference type="SUPFAM" id="SSF53822">
    <property type="entry name" value="Periplasmic binding protein-like I"/>
    <property type="match status" value="1"/>
</dbReference>
<dbReference type="Proteomes" id="UP000320314">
    <property type="component" value="Unassembled WGS sequence"/>
</dbReference>
<dbReference type="Pfam" id="PF13377">
    <property type="entry name" value="Peripla_BP_3"/>
    <property type="match status" value="1"/>
</dbReference>
<keyword evidence="1" id="KW-0805">Transcription regulation</keyword>
<dbReference type="Pfam" id="PF00356">
    <property type="entry name" value="LacI"/>
    <property type="match status" value="1"/>
</dbReference>
<keyword evidence="3" id="KW-0804">Transcription</keyword>
<dbReference type="PROSITE" id="PS00356">
    <property type="entry name" value="HTH_LACI_1"/>
    <property type="match status" value="1"/>
</dbReference>
<dbReference type="InterPro" id="IPR010982">
    <property type="entry name" value="Lambda_DNA-bd_dom_sf"/>
</dbReference>